<dbReference type="EMBL" id="SRZB01000004">
    <property type="protein sequence ID" value="TGX99905.1"/>
    <property type="molecule type" value="Genomic_DNA"/>
</dbReference>
<name>A0AC61R1X8_9FIRM</name>
<dbReference type="Proteomes" id="UP000307720">
    <property type="component" value="Unassembled WGS sequence"/>
</dbReference>
<keyword evidence="2" id="KW-1185">Reference proteome</keyword>
<comment type="caution">
    <text evidence="1">The sequence shown here is derived from an EMBL/GenBank/DDBJ whole genome shotgun (WGS) entry which is preliminary data.</text>
</comment>
<accession>A0AC61R1X8</accession>
<reference evidence="1" key="1">
    <citation type="submission" date="2019-04" db="EMBL/GenBank/DDBJ databases">
        <title>Microbes associate with the intestines of laboratory mice.</title>
        <authorList>
            <person name="Navarre W."/>
            <person name="Wong E."/>
            <person name="Huang K."/>
            <person name="Tropini C."/>
            <person name="Ng K."/>
            <person name="Yu B."/>
        </authorList>
    </citation>
    <scope>NUCLEOTIDE SEQUENCE</scope>
    <source>
        <strain evidence="1">NM72_1-8</strain>
    </source>
</reference>
<organism evidence="1 2">
    <name type="scientific">Hominisplanchenecus murintestinalis</name>
    <dbReference type="NCBI Taxonomy" id="2941517"/>
    <lineage>
        <taxon>Bacteria</taxon>
        <taxon>Bacillati</taxon>
        <taxon>Bacillota</taxon>
        <taxon>Clostridia</taxon>
        <taxon>Lachnospirales</taxon>
        <taxon>Lachnospiraceae</taxon>
        <taxon>Hominisplanchenecus</taxon>
    </lineage>
</organism>
<sequence length="102" mass="11503">MRKREHFIGLWLDDTEYRHLLKQCALSGLNASALIRHSIMGMNIQPKPPDTYAALLQELSAIGNNVNQIAYWANATKGISKTELAEAAALIRQTWRLVKETL</sequence>
<evidence type="ECO:0000313" key="1">
    <source>
        <dbReference type="EMBL" id="TGX99905.1"/>
    </source>
</evidence>
<proteinExistence type="predicted"/>
<evidence type="ECO:0000313" key="2">
    <source>
        <dbReference type="Proteomes" id="UP000307720"/>
    </source>
</evidence>
<protein>
    <submittedName>
        <fullName evidence="1">MobC family plasmid mobilization relaxosome protein</fullName>
    </submittedName>
</protein>
<gene>
    <name evidence="1" type="ORF">E5357_04065</name>
</gene>